<name>A0AAV9B1W7_ACOGR</name>
<protein>
    <submittedName>
        <fullName evidence="9">Disease resistance protein</fullName>
    </submittedName>
</protein>
<evidence type="ECO:0000259" key="6">
    <source>
        <dbReference type="Pfam" id="PF00931"/>
    </source>
</evidence>
<dbReference type="PRINTS" id="PR00364">
    <property type="entry name" value="DISEASERSIST"/>
</dbReference>
<dbReference type="AlphaFoldDB" id="A0AAV9B1W7"/>
<dbReference type="Gene3D" id="1.10.8.430">
    <property type="entry name" value="Helical domain of apoptotic protease-activating factors"/>
    <property type="match status" value="1"/>
</dbReference>
<dbReference type="Gene3D" id="3.80.10.10">
    <property type="entry name" value="Ribonuclease Inhibitor"/>
    <property type="match status" value="1"/>
</dbReference>
<dbReference type="InterPro" id="IPR032675">
    <property type="entry name" value="LRR_dom_sf"/>
</dbReference>
<dbReference type="InterPro" id="IPR036388">
    <property type="entry name" value="WH-like_DNA-bd_sf"/>
</dbReference>
<feature type="domain" description="Disease resistance protein At4g27190-like leucine-rich repeats" evidence="7">
    <location>
        <begin position="753"/>
        <end position="875"/>
    </location>
</feature>
<evidence type="ECO:0000256" key="1">
    <source>
        <dbReference type="ARBA" id="ARBA00008894"/>
    </source>
</evidence>
<reference evidence="9" key="2">
    <citation type="submission" date="2023-06" db="EMBL/GenBank/DDBJ databases">
        <authorList>
            <person name="Ma L."/>
            <person name="Liu K.-W."/>
            <person name="Li Z."/>
            <person name="Hsiao Y.-Y."/>
            <person name="Qi Y."/>
            <person name="Fu T."/>
            <person name="Tang G."/>
            <person name="Zhang D."/>
            <person name="Sun W.-H."/>
            <person name="Liu D.-K."/>
            <person name="Li Y."/>
            <person name="Chen G.-Z."/>
            <person name="Liu X.-D."/>
            <person name="Liao X.-Y."/>
            <person name="Jiang Y.-T."/>
            <person name="Yu X."/>
            <person name="Hao Y."/>
            <person name="Huang J."/>
            <person name="Zhao X.-W."/>
            <person name="Ke S."/>
            <person name="Chen Y.-Y."/>
            <person name="Wu W.-L."/>
            <person name="Hsu J.-L."/>
            <person name="Lin Y.-F."/>
            <person name="Huang M.-D."/>
            <person name="Li C.-Y."/>
            <person name="Huang L."/>
            <person name="Wang Z.-W."/>
            <person name="Zhao X."/>
            <person name="Zhong W.-Y."/>
            <person name="Peng D.-H."/>
            <person name="Ahmad S."/>
            <person name="Lan S."/>
            <person name="Zhang J.-S."/>
            <person name="Tsai W.-C."/>
            <person name="Van De Peer Y."/>
            <person name="Liu Z.-J."/>
        </authorList>
    </citation>
    <scope>NUCLEOTIDE SEQUENCE</scope>
    <source>
        <strain evidence="9">SCP</strain>
        <tissue evidence="9">Leaves</tissue>
    </source>
</reference>
<dbReference type="Proteomes" id="UP001179952">
    <property type="component" value="Unassembled WGS sequence"/>
</dbReference>
<gene>
    <name evidence="9" type="ORF">QJS04_geneDACA004501</name>
</gene>
<keyword evidence="2" id="KW-0677">Repeat</keyword>
<proteinExistence type="inferred from homology"/>
<reference evidence="9" key="1">
    <citation type="journal article" date="2023" name="Nat. Commun.">
        <title>Diploid and tetraploid genomes of Acorus and the evolution of monocots.</title>
        <authorList>
            <person name="Ma L."/>
            <person name="Liu K.W."/>
            <person name="Li Z."/>
            <person name="Hsiao Y.Y."/>
            <person name="Qi Y."/>
            <person name="Fu T."/>
            <person name="Tang G.D."/>
            <person name="Zhang D."/>
            <person name="Sun W.H."/>
            <person name="Liu D.K."/>
            <person name="Li Y."/>
            <person name="Chen G.Z."/>
            <person name="Liu X.D."/>
            <person name="Liao X.Y."/>
            <person name="Jiang Y.T."/>
            <person name="Yu X."/>
            <person name="Hao Y."/>
            <person name="Huang J."/>
            <person name="Zhao X.W."/>
            <person name="Ke S."/>
            <person name="Chen Y.Y."/>
            <person name="Wu W.L."/>
            <person name="Hsu J.L."/>
            <person name="Lin Y.F."/>
            <person name="Huang M.D."/>
            <person name="Li C.Y."/>
            <person name="Huang L."/>
            <person name="Wang Z.W."/>
            <person name="Zhao X."/>
            <person name="Zhong W.Y."/>
            <person name="Peng D.H."/>
            <person name="Ahmad S."/>
            <person name="Lan S."/>
            <person name="Zhang J.S."/>
            <person name="Tsai W.C."/>
            <person name="Van de Peer Y."/>
            <person name="Liu Z.J."/>
        </authorList>
    </citation>
    <scope>NUCLEOTIDE SEQUENCE</scope>
    <source>
        <strain evidence="9">SCP</strain>
    </source>
</reference>
<evidence type="ECO:0000256" key="2">
    <source>
        <dbReference type="ARBA" id="ARBA00022737"/>
    </source>
</evidence>
<feature type="domain" description="NB-ARC" evidence="6">
    <location>
        <begin position="160"/>
        <end position="326"/>
    </location>
</feature>
<dbReference type="Gene3D" id="1.10.10.10">
    <property type="entry name" value="Winged helix-like DNA-binding domain superfamily/Winged helix DNA-binding domain"/>
    <property type="match status" value="1"/>
</dbReference>
<dbReference type="InterPro" id="IPR058922">
    <property type="entry name" value="WHD_DRP"/>
</dbReference>
<dbReference type="SUPFAM" id="SSF52540">
    <property type="entry name" value="P-loop containing nucleoside triphosphate hydrolases"/>
    <property type="match status" value="1"/>
</dbReference>
<evidence type="ECO:0000256" key="4">
    <source>
        <dbReference type="ARBA" id="ARBA00022840"/>
    </source>
</evidence>
<comment type="similarity">
    <text evidence="1">Belongs to the disease resistance NB-LRR family.</text>
</comment>
<keyword evidence="4" id="KW-0067">ATP-binding</keyword>
<evidence type="ECO:0000313" key="10">
    <source>
        <dbReference type="Proteomes" id="UP001179952"/>
    </source>
</evidence>
<evidence type="ECO:0000313" key="9">
    <source>
        <dbReference type="EMBL" id="KAK1270007.1"/>
    </source>
</evidence>
<dbReference type="InterPro" id="IPR027417">
    <property type="entry name" value="P-loop_NTPase"/>
</dbReference>
<dbReference type="PANTHER" id="PTHR33463">
    <property type="entry name" value="NB-ARC DOMAIN-CONTAINING PROTEIN-RELATED"/>
    <property type="match status" value="1"/>
</dbReference>
<feature type="domain" description="Disease resistance protein winged helix" evidence="8">
    <location>
        <begin position="414"/>
        <end position="479"/>
    </location>
</feature>
<dbReference type="FunFam" id="1.10.10.10:FF:000322">
    <property type="entry name" value="Probable disease resistance protein At1g63360"/>
    <property type="match status" value="1"/>
</dbReference>
<dbReference type="GO" id="GO:0005524">
    <property type="term" value="F:ATP binding"/>
    <property type="evidence" value="ECO:0007669"/>
    <property type="project" value="UniProtKB-KW"/>
</dbReference>
<sequence>MASELFSSTVGEAFKCLCGFLYSKISTLYKYQSNINSLTDERRRLTNLKKIIEEDLELADKEGRVSRPEVKTWLQDVERIEHDLKSMDSEITAKNARLHGCCIDCRLRYRLSRDAQRKTKEVKQLVSSGVFPSGVAVLNPRPQAVENILGGPVGQKTALEMMDEILKLLSDDRIGKIGIWGMGGVGKTTLVRILNNKLEDSSSPQLFDIVIWITVSKGTGVKMIQSRLAERLKMPTSMMESTEGSASLLSKRLKKEKKILLILDDMWEKIDLDKVGIPHGDAHPGCKIILTTRFMDVCREMETDKEMKVTVLSEEDAWVLFSQSAGDVVELEEIKLHAKAVSRECCGLPLAIITVGKAMRKKKQPELWKNALYELRRSAPYIHGIEREVFLPLKWSYDSLQGKNIKPCFLYCIMYPEDYSIKVSELVHCWMAEGLIDESDDPEDNRGFAIVENLIDSCMLERGDQKGMVKMHDVIRDVAIWIASSSGHEFETFSRSDRGLTKFPEESMKESLRRVSLMNNKIEELPDRLMTSSKLLSLLVQGNLLKDIPEEFFVGLRALRVLNLSETHLITLPHSLRSLKDVRALFLRNCSSLRKLPHLGEFKKLLVLDLKHTKIQEWPEGMEELCNLRQLNLSVTHNLVNIQAGVIARLSRLEELDMQYSAYKWDVSGPQSMGRATFNELASLMHLRFLYIDIKSVTFLSLDLSWWKKLKKFRIHVGPRPYMGVYNPFTHYDERVVELSSISLSGEARFEELLANATALQVFKCTGIRSICELVKSGTRAFIALKSLAVIDCKEMTCVIKGDLVRESILPNLQELRLSELPNLKYILEGMIPDGESLRKLRTVYVLNCDALQCLITPALLPHVQSLEQILVQCCYKVREFIAAEVNVADFSKVRVLDLERLPNLEAVSKNPLAWPSLERLTVRDCPKLKNVIRIDNQNPIREIRGDVEWSLICPGYTT</sequence>
<dbReference type="Pfam" id="PF23559">
    <property type="entry name" value="WHD_DRP"/>
    <property type="match status" value="1"/>
</dbReference>
<dbReference type="GO" id="GO:0042742">
    <property type="term" value="P:defense response to bacterium"/>
    <property type="evidence" value="ECO:0007669"/>
    <property type="project" value="UniProtKB-ARBA"/>
</dbReference>
<dbReference type="Pfam" id="PF00931">
    <property type="entry name" value="NB-ARC"/>
    <property type="match status" value="1"/>
</dbReference>
<comment type="caution">
    <text evidence="9">The sequence shown here is derived from an EMBL/GenBank/DDBJ whole genome shotgun (WGS) entry which is preliminary data.</text>
</comment>
<evidence type="ECO:0000256" key="5">
    <source>
        <dbReference type="SAM" id="Coils"/>
    </source>
</evidence>
<accession>A0AAV9B1W7</accession>
<organism evidence="9 10">
    <name type="scientific">Acorus gramineus</name>
    <name type="common">Dwarf sweet flag</name>
    <dbReference type="NCBI Taxonomy" id="55184"/>
    <lineage>
        <taxon>Eukaryota</taxon>
        <taxon>Viridiplantae</taxon>
        <taxon>Streptophyta</taxon>
        <taxon>Embryophyta</taxon>
        <taxon>Tracheophyta</taxon>
        <taxon>Spermatophyta</taxon>
        <taxon>Magnoliopsida</taxon>
        <taxon>Liliopsida</taxon>
        <taxon>Acoraceae</taxon>
        <taxon>Acorus</taxon>
    </lineage>
</organism>
<dbReference type="InterPro" id="IPR050905">
    <property type="entry name" value="Plant_NBS-LRR"/>
</dbReference>
<dbReference type="Gene3D" id="3.40.50.300">
    <property type="entry name" value="P-loop containing nucleotide triphosphate hydrolases"/>
    <property type="match status" value="1"/>
</dbReference>
<dbReference type="InterPro" id="IPR042197">
    <property type="entry name" value="Apaf_helical"/>
</dbReference>
<keyword evidence="5" id="KW-0175">Coiled coil</keyword>
<dbReference type="GO" id="GO:0043531">
    <property type="term" value="F:ADP binding"/>
    <property type="evidence" value="ECO:0007669"/>
    <property type="project" value="InterPro"/>
</dbReference>
<dbReference type="InterPro" id="IPR001611">
    <property type="entry name" value="Leu-rich_rpt"/>
</dbReference>
<keyword evidence="3" id="KW-0611">Plant defense</keyword>
<keyword evidence="4" id="KW-0547">Nucleotide-binding</keyword>
<dbReference type="GO" id="GO:0009626">
    <property type="term" value="P:plant-type hypersensitive response"/>
    <property type="evidence" value="ECO:0007669"/>
    <property type="project" value="UniProtKB-ARBA"/>
</dbReference>
<evidence type="ECO:0000256" key="3">
    <source>
        <dbReference type="ARBA" id="ARBA00022821"/>
    </source>
</evidence>
<dbReference type="Pfam" id="PF23247">
    <property type="entry name" value="LRR_RPS2"/>
    <property type="match status" value="1"/>
</dbReference>
<dbReference type="EMBL" id="JAUJYN010000005">
    <property type="protein sequence ID" value="KAK1270007.1"/>
    <property type="molecule type" value="Genomic_DNA"/>
</dbReference>
<feature type="coiled-coil region" evidence="5">
    <location>
        <begin position="35"/>
        <end position="62"/>
    </location>
</feature>
<evidence type="ECO:0000259" key="8">
    <source>
        <dbReference type="Pfam" id="PF23559"/>
    </source>
</evidence>
<dbReference type="GO" id="GO:0002758">
    <property type="term" value="P:innate immune response-activating signaling pathway"/>
    <property type="evidence" value="ECO:0007669"/>
    <property type="project" value="UniProtKB-ARBA"/>
</dbReference>
<dbReference type="Pfam" id="PF13855">
    <property type="entry name" value="LRR_8"/>
    <property type="match status" value="1"/>
</dbReference>
<dbReference type="PANTHER" id="PTHR33463:SF202">
    <property type="entry name" value="NB-ARC DOMAIN-CONTAINING PROTEIN"/>
    <property type="match status" value="1"/>
</dbReference>
<keyword evidence="10" id="KW-1185">Reference proteome</keyword>
<dbReference type="FunFam" id="3.40.50.300:FF:001091">
    <property type="entry name" value="Probable disease resistance protein At1g61300"/>
    <property type="match status" value="1"/>
</dbReference>
<dbReference type="InterPro" id="IPR057135">
    <property type="entry name" value="At4g27190-like_LRR"/>
</dbReference>
<evidence type="ECO:0000259" key="7">
    <source>
        <dbReference type="Pfam" id="PF23247"/>
    </source>
</evidence>
<dbReference type="InterPro" id="IPR002182">
    <property type="entry name" value="NB-ARC"/>
</dbReference>
<dbReference type="SUPFAM" id="SSF52058">
    <property type="entry name" value="L domain-like"/>
    <property type="match status" value="1"/>
</dbReference>